<dbReference type="RefSeq" id="WP_123804787.1">
    <property type="nucleotide sequence ID" value="NZ_CP023429.1"/>
</dbReference>
<name>A0A3N4MNE4_9NEIS</name>
<proteinExistence type="predicted"/>
<evidence type="ECO:0000313" key="1">
    <source>
        <dbReference type="EMBL" id="RPD84718.1"/>
    </source>
</evidence>
<organism evidence="1 2">
    <name type="scientific">Neisseria weixii</name>
    <dbReference type="NCBI Taxonomy" id="1853276"/>
    <lineage>
        <taxon>Bacteria</taxon>
        <taxon>Pseudomonadati</taxon>
        <taxon>Pseudomonadota</taxon>
        <taxon>Betaproteobacteria</taxon>
        <taxon>Neisseriales</taxon>
        <taxon>Neisseriaceae</taxon>
        <taxon>Neisseria</taxon>
    </lineage>
</organism>
<sequence length="63" mass="7348">MFDYTFEQRVAVDMFAHHDSGLLVEEAAHKKIPLNSLGNLEEFWFFCKGVGLKDYLMPNNQRV</sequence>
<dbReference type="AlphaFoldDB" id="A0A3N4MNE4"/>
<accession>A0A3N4MNE4</accession>
<keyword evidence="2" id="KW-1185">Reference proteome</keyword>
<evidence type="ECO:0000313" key="2">
    <source>
        <dbReference type="Proteomes" id="UP000272412"/>
    </source>
</evidence>
<protein>
    <submittedName>
        <fullName evidence="1">Uncharacterized protein</fullName>
    </submittedName>
</protein>
<dbReference type="EMBL" id="RPFL01000035">
    <property type="protein sequence ID" value="RPD84718.1"/>
    <property type="molecule type" value="Genomic_DNA"/>
</dbReference>
<reference evidence="1 2" key="1">
    <citation type="submission" date="2018-11" db="EMBL/GenBank/DDBJ databases">
        <title>Neisseria weixii sp. nov. isolated from the rectal contents of plateau pika (Ochotona cruzoniae).</title>
        <authorList>
            <person name="Zhang G."/>
        </authorList>
    </citation>
    <scope>NUCLEOTIDE SEQUENCE [LARGE SCALE GENOMIC DNA]</scope>
    <source>
        <strain evidence="1 2">10009</strain>
    </source>
</reference>
<gene>
    <name evidence="1" type="ORF">EGK74_10775</name>
</gene>
<dbReference type="Proteomes" id="UP000272412">
    <property type="component" value="Unassembled WGS sequence"/>
</dbReference>
<comment type="caution">
    <text evidence="1">The sequence shown here is derived from an EMBL/GenBank/DDBJ whole genome shotgun (WGS) entry which is preliminary data.</text>
</comment>